<evidence type="ECO:0000313" key="4">
    <source>
        <dbReference type="Proteomes" id="UP000190037"/>
    </source>
</evidence>
<dbReference type="RefSeq" id="WP_078981820.1">
    <property type="nucleotide sequence ID" value="NZ_MWQN01000004.1"/>
</dbReference>
<feature type="chain" id="PRO_5012188199" description="Ricin B lectin domain-containing protein" evidence="1">
    <location>
        <begin position="26"/>
        <end position="619"/>
    </location>
</feature>
<evidence type="ECO:0000259" key="2">
    <source>
        <dbReference type="SMART" id="SM00458"/>
    </source>
</evidence>
<dbReference type="InterPro" id="IPR000772">
    <property type="entry name" value="Ricin_B_lectin"/>
</dbReference>
<dbReference type="Gene3D" id="2.80.10.50">
    <property type="match status" value="3"/>
</dbReference>
<dbReference type="PANTHER" id="PTHR12121:SF36">
    <property type="entry name" value="ENDONUCLEASE_EXONUCLEASE_PHOSPHATASE DOMAIN-CONTAINING PROTEIN"/>
    <property type="match status" value="1"/>
</dbReference>
<keyword evidence="4" id="KW-1185">Reference proteome</keyword>
<dbReference type="STRING" id="159449.B4N89_41560"/>
<dbReference type="InterPro" id="IPR036691">
    <property type="entry name" value="Endo/exonu/phosph_ase_sf"/>
</dbReference>
<evidence type="ECO:0000313" key="3">
    <source>
        <dbReference type="EMBL" id="OPC77060.1"/>
    </source>
</evidence>
<dbReference type="SMART" id="SM00458">
    <property type="entry name" value="RICIN"/>
    <property type="match status" value="2"/>
</dbReference>
<feature type="domain" description="Ricin B lectin" evidence="2">
    <location>
        <begin position="483"/>
        <end position="616"/>
    </location>
</feature>
<dbReference type="SUPFAM" id="SSF56219">
    <property type="entry name" value="DNase I-like"/>
    <property type="match status" value="1"/>
</dbReference>
<feature type="domain" description="Ricin B lectin" evidence="2">
    <location>
        <begin position="345"/>
        <end position="480"/>
    </location>
</feature>
<dbReference type="Proteomes" id="UP000190037">
    <property type="component" value="Unassembled WGS sequence"/>
</dbReference>
<gene>
    <name evidence="3" type="ORF">B4N89_41560</name>
</gene>
<evidence type="ECO:0000256" key="1">
    <source>
        <dbReference type="SAM" id="SignalP"/>
    </source>
</evidence>
<dbReference type="OrthoDB" id="3789924at2"/>
<dbReference type="Gene3D" id="3.60.10.10">
    <property type="entry name" value="Endonuclease/exonuclease/phosphatase"/>
    <property type="match status" value="1"/>
</dbReference>
<name>A0A1T3NK28_9ACTN</name>
<feature type="signal peptide" evidence="1">
    <location>
        <begin position="1"/>
        <end position="25"/>
    </location>
</feature>
<dbReference type="InterPro" id="IPR050410">
    <property type="entry name" value="CCR4/nocturin_mRNA_transcr"/>
</dbReference>
<comment type="caution">
    <text evidence="3">The sequence shown here is derived from an EMBL/GenBank/DDBJ whole genome shotgun (WGS) entry which is preliminary data.</text>
</comment>
<dbReference type="EMBL" id="MWQN01000004">
    <property type="protein sequence ID" value="OPC77060.1"/>
    <property type="molecule type" value="Genomic_DNA"/>
</dbReference>
<dbReference type="AlphaFoldDB" id="A0A1T3NK28"/>
<protein>
    <recommendedName>
        <fullName evidence="2">Ricin B lectin domain-containing protein</fullName>
    </recommendedName>
</protein>
<dbReference type="InterPro" id="IPR035992">
    <property type="entry name" value="Ricin_B-like_lectins"/>
</dbReference>
<sequence length="619" mass="65470">MRPKSLIIALTVLASVLLQPSLASAAPGRPTSAPAQTSSAAAQAGDDLRFLEYNICGGAGNCTDFISNPANKWRGEVANRVNRITDETGTWAADAVFLNEVCEVQYHALRPRLEALGYKGKYQRTTSSSAGCAMTDATYGTTEGVAVFVKGEVLNPNEAGHDLGTPDIKNGAVVERFILLCADTHLRGRFTKACATHQSAYGGAPAQVNVIRSLTDPWIAADLPVIVSGDVNILPGDPALATLYAQPRGNGQFIEADQTTRPAGDTPCEPYRQPCGIDEFTYDTKKPDPKKLDYIFLSKRHFQDVGGSVLHYDEMVSDHDVYRGTARWADCTPRVSLDPRGMCASSVYRLVDRATGKVASIPEGADAAGAGVTQRTWTGSAYQQWTISPSGNGYLLANRGSGLLLDGPPQPNAAGRQLLQWGPNGGANQKWQITSSGDQATVTNIETGLDVAVRDASPVENAEVVQVVGGTATPARWQLVPITYTLTNVHSDKVLAVAGGSTVRGGTAVQQTASQSTFQTWRLVAQGSGFVFVNKGSGFVLDAPEQPGAAGKQLVQWGSNEGLNQRWTIGAGNAPITLANVSTGLVADVRGDSVADGADVIEWYANGGPNQKWRLAPTA</sequence>
<dbReference type="GO" id="GO:0000175">
    <property type="term" value="F:3'-5'-RNA exonuclease activity"/>
    <property type="evidence" value="ECO:0007669"/>
    <property type="project" value="TreeGrafter"/>
</dbReference>
<proteinExistence type="predicted"/>
<accession>A0A1T3NK28</accession>
<reference evidence="3 4" key="1">
    <citation type="submission" date="2017-03" db="EMBL/GenBank/DDBJ databases">
        <title>Draft genome sequence of Streptomyces scabrisporus NF3, endophyte isolated from Amphipterygium adstringens.</title>
        <authorList>
            <person name="Vazquez M."/>
            <person name="Ceapa C.D."/>
            <person name="Rodriguez Luna D."/>
            <person name="Sanchez Esquivel S."/>
        </authorList>
    </citation>
    <scope>NUCLEOTIDE SEQUENCE [LARGE SCALE GENOMIC DNA]</scope>
    <source>
        <strain evidence="3 4">NF3</strain>
    </source>
</reference>
<dbReference type="SUPFAM" id="SSF50370">
    <property type="entry name" value="Ricin B-like lectins"/>
    <property type="match status" value="2"/>
</dbReference>
<dbReference type="Pfam" id="PF14200">
    <property type="entry name" value="RicinB_lectin_2"/>
    <property type="match status" value="3"/>
</dbReference>
<dbReference type="PROSITE" id="PS50231">
    <property type="entry name" value="RICIN_B_LECTIN"/>
    <property type="match status" value="2"/>
</dbReference>
<dbReference type="PANTHER" id="PTHR12121">
    <property type="entry name" value="CARBON CATABOLITE REPRESSOR PROTEIN 4"/>
    <property type="match status" value="1"/>
</dbReference>
<dbReference type="CDD" id="cd00161">
    <property type="entry name" value="beta-trefoil_Ricin-like"/>
    <property type="match status" value="2"/>
</dbReference>
<dbReference type="InterPro" id="IPR005135">
    <property type="entry name" value="Endo/exonuclease/phosphatase"/>
</dbReference>
<keyword evidence="1" id="KW-0732">Signal</keyword>
<dbReference type="Pfam" id="PF03372">
    <property type="entry name" value="Exo_endo_phos"/>
    <property type="match status" value="1"/>
</dbReference>
<organism evidence="3 4">
    <name type="scientific">Embleya scabrispora</name>
    <dbReference type="NCBI Taxonomy" id="159449"/>
    <lineage>
        <taxon>Bacteria</taxon>
        <taxon>Bacillati</taxon>
        <taxon>Actinomycetota</taxon>
        <taxon>Actinomycetes</taxon>
        <taxon>Kitasatosporales</taxon>
        <taxon>Streptomycetaceae</taxon>
        <taxon>Embleya</taxon>
    </lineage>
</organism>